<dbReference type="RefSeq" id="WP_307827154.1">
    <property type="nucleotide sequence ID" value="NZ_BAAAHT010000013.1"/>
</dbReference>
<sequence length="316" mass="35613">MVSDIRAGENRALEVRAHEGQAREVRLSEADLQAAELAHQERADALTSGWRERRSVGEAHAVDDFMFTYYPFKPALLRRWHPGAGVRLAGAAGLERAEWKWYRQSRGTDLLVDARELFAARAQSIAFISRLLQQTALRPAQFGCFGLHEWAMVYKVADGHVRHESIPLRLTAEQTDKVVESHRIRCSHFDAFRFFTPEARGRNSLLPSRENQESFEQAGCLHAGMDVYKWAIKLGPIVPGVLLLDSFDLAREIRQVDMRASPYDVSSFGLSAIRIETAEGKAEYSAFQHDFATRSNILRSRLVESIVRAESFAAAG</sequence>
<gene>
    <name evidence="1" type="ORF">JOE66_002049</name>
</gene>
<dbReference type="Proteomes" id="UP000776164">
    <property type="component" value="Unassembled WGS sequence"/>
</dbReference>
<dbReference type="EMBL" id="JAFBBU010000001">
    <property type="protein sequence ID" value="MBM7472415.1"/>
    <property type="molecule type" value="Genomic_DNA"/>
</dbReference>
<evidence type="ECO:0008006" key="3">
    <source>
        <dbReference type="Google" id="ProtNLM"/>
    </source>
</evidence>
<protein>
    <recommendedName>
        <fullName evidence="3">3-methyladenine DNA glycosylase</fullName>
    </recommendedName>
</protein>
<evidence type="ECO:0000313" key="2">
    <source>
        <dbReference type="Proteomes" id="UP000776164"/>
    </source>
</evidence>
<name>A0ABS2L6R2_9MICO</name>
<organism evidence="1 2">
    <name type="scientific">Subtercola frigoramans</name>
    <dbReference type="NCBI Taxonomy" id="120298"/>
    <lineage>
        <taxon>Bacteria</taxon>
        <taxon>Bacillati</taxon>
        <taxon>Actinomycetota</taxon>
        <taxon>Actinomycetes</taxon>
        <taxon>Micrococcales</taxon>
        <taxon>Microbacteriaceae</taxon>
        <taxon>Subtercola</taxon>
    </lineage>
</organism>
<reference evidence="1 2" key="1">
    <citation type="submission" date="2021-01" db="EMBL/GenBank/DDBJ databases">
        <title>Sequencing the genomes of 1000 actinobacteria strains.</title>
        <authorList>
            <person name="Klenk H.-P."/>
        </authorList>
    </citation>
    <scope>NUCLEOTIDE SEQUENCE [LARGE SCALE GENOMIC DNA]</scope>
    <source>
        <strain evidence="1 2">DSM 13057</strain>
    </source>
</reference>
<accession>A0ABS2L6R2</accession>
<keyword evidence="2" id="KW-1185">Reference proteome</keyword>
<comment type="caution">
    <text evidence="1">The sequence shown here is derived from an EMBL/GenBank/DDBJ whole genome shotgun (WGS) entry which is preliminary data.</text>
</comment>
<proteinExistence type="predicted"/>
<evidence type="ECO:0000313" key="1">
    <source>
        <dbReference type="EMBL" id="MBM7472415.1"/>
    </source>
</evidence>